<dbReference type="NCBIfam" id="TIGR00150">
    <property type="entry name" value="T6A_YjeE"/>
    <property type="match status" value="1"/>
</dbReference>
<proteinExistence type="inferred from homology"/>
<evidence type="ECO:0000256" key="2">
    <source>
        <dbReference type="ARBA" id="ARBA00007599"/>
    </source>
</evidence>
<dbReference type="Gene3D" id="3.40.50.300">
    <property type="entry name" value="P-loop containing nucleotide triphosphate hydrolases"/>
    <property type="match status" value="1"/>
</dbReference>
<dbReference type="InterPro" id="IPR027417">
    <property type="entry name" value="P-loop_NTPase"/>
</dbReference>
<gene>
    <name evidence="11" type="ORF">SAMN05421742_104101</name>
</gene>
<comment type="similarity">
    <text evidence="2">Belongs to the TsaE family.</text>
</comment>
<dbReference type="EMBL" id="FNCV01000004">
    <property type="protein sequence ID" value="SDH07733.1"/>
    <property type="molecule type" value="Genomic_DNA"/>
</dbReference>
<dbReference type="PANTHER" id="PTHR33540:SF2">
    <property type="entry name" value="TRNA THREONYLCARBAMOYLADENOSINE BIOSYNTHESIS PROTEIN TSAE"/>
    <property type="match status" value="1"/>
</dbReference>
<evidence type="ECO:0000256" key="6">
    <source>
        <dbReference type="ARBA" id="ARBA00022723"/>
    </source>
</evidence>
<dbReference type="PANTHER" id="PTHR33540">
    <property type="entry name" value="TRNA THREONYLCARBAMOYLADENOSINE BIOSYNTHESIS PROTEIN TSAE"/>
    <property type="match status" value="1"/>
</dbReference>
<dbReference type="RefSeq" id="WP_092617757.1">
    <property type="nucleotide sequence ID" value="NZ_FNCV01000004.1"/>
</dbReference>
<keyword evidence="8" id="KW-0067">ATP-binding</keyword>
<dbReference type="InterPro" id="IPR003442">
    <property type="entry name" value="T6A_TsaE"/>
</dbReference>
<evidence type="ECO:0000256" key="4">
    <source>
        <dbReference type="ARBA" id="ARBA00022490"/>
    </source>
</evidence>
<dbReference type="STRING" id="83401.SAMN05421742_104101"/>
<keyword evidence="9" id="KW-0460">Magnesium</keyword>
<dbReference type="Pfam" id="PF02367">
    <property type="entry name" value="TsaE"/>
    <property type="match status" value="1"/>
</dbReference>
<dbReference type="GO" id="GO:0002949">
    <property type="term" value="P:tRNA threonylcarbamoyladenosine modification"/>
    <property type="evidence" value="ECO:0007669"/>
    <property type="project" value="InterPro"/>
</dbReference>
<dbReference type="OrthoDB" id="9809275at2"/>
<dbReference type="GO" id="GO:0046872">
    <property type="term" value="F:metal ion binding"/>
    <property type="evidence" value="ECO:0007669"/>
    <property type="project" value="UniProtKB-KW"/>
</dbReference>
<evidence type="ECO:0000256" key="3">
    <source>
        <dbReference type="ARBA" id="ARBA00019010"/>
    </source>
</evidence>
<evidence type="ECO:0000256" key="9">
    <source>
        <dbReference type="ARBA" id="ARBA00022842"/>
    </source>
</evidence>
<evidence type="ECO:0000256" key="8">
    <source>
        <dbReference type="ARBA" id="ARBA00022840"/>
    </source>
</evidence>
<evidence type="ECO:0000256" key="5">
    <source>
        <dbReference type="ARBA" id="ARBA00022694"/>
    </source>
</evidence>
<keyword evidence="5" id="KW-0819">tRNA processing</keyword>
<keyword evidence="6" id="KW-0479">Metal-binding</keyword>
<keyword evidence="7" id="KW-0547">Nucleotide-binding</keyword>
<dbReference type="GO" id="GO:0005737">
    <property type="term" value="C:cytoplasm"/>
    <property type="evidence" value="ECO:0007669"/>
    <property type="project" value="UniProtKB-SubCell"/>
</dbReference>
<evidence type="ECO:0000256" key="7">
    <source>
        <dbReference type="ARBA" id="ARBA00022741"/>
    </source>
</evidence>
<keyword evidence="4" id="KW-0963">Cytoplasm</keyword>
<comment type="subcellular location">
    <subcellularLocation>
        <location evidence="1">Cytoplasm</location>
    </subcellularLocation>
</comment>
<dbReference type="SUPFAM" id="SSF52540">
    <property type="entry name" value="P-loop containing nucleoside triphosphate hydrolases"/>
    <property type="match status" value="1"/>
</dbReference>
<protein>
    <recommendedName>
        <fullName evidence="3">tRNA threonylcarbamoyladenosine biosynthesis protein TsaE</fullName>
    </recommendedName>
    <alternativeName>
        <fullName evidence="10">t(6)A37 threonylcarbamoyladenosine biosynthesis protein TsaE</fullName>
    </alternativeName>
</protein>
<organism evidence="11 12">
    <name type="scientific">Roseospirillum parvum</name>
    <dbReference type="NCBI Taxonomy" id="83401"/>
    <lineage>
        <taxon>Bacteria</taxon>
        <taxon>Pseudomonadati</taxon>
        <taxon>Pseudomonadota</taxon>
        <taxon>Alphaproteobacteria</taxon>
        <taxon>Rhodospirillales</taxon>
        <taxon>Rhodospirillaceae</taxon>
        <taxon>Roseospirillum</taxon>
    </lineage>
</organism>
<evidence type="ECO:0000256" key="1">
    <source>
        <dbReference type="ARBA" id="ARBA00004496"/>
    </source>
</evidence>
<evidence type="ECO:0000256" key="10">
    <source>
        <dbReference type="ARBA" id="ARBA00032441"/>
    </source>
</evidence>
<dbReference type="GO" id="GO:0005524">
    <property type="term" value="F:ATP binding"/>
    <property type="evidence" value="ECO:0007669"/>
    <property type="project" value="UniProtKB-KW"/>
</dbReference>
<sequence>MTDEDDPLFPSDPNHYADDAYVDLALELPDEAATERLGRALARLMRPGEAVCLSGPLGAGKSVLARAFIRERTGDDEEEVPSPTFTLVQTYDDDGTHADPGEPPPTLWHFDLYRLENPEEVLELDIEDAFAAGVSVVEWAERLGPYLPWQRLEVSLSVNPDDSRRAEIGAFGEWGDRLDEIARHVCH</sequence>
<dbReference type="AlphaFoldDB" id="A0A1G7ZG37"/>
<dbReference type="Proteomes" id="UP000217076">
    <property type="component" value="Unassembled WGS sequence"/>
</dbReference>
<accession>A0A1G7ZG37</accession>
<evidence type="ECO:0000313" key="12">
    <source>
        <dbReference type="Proteomes" id="UP000217076"/>
    </source>
</evidence>
<keyword evidence="12" id="KW-1185">Reference proteome</keyword>
<evidence type="ECO:0000313" key="11">
    <source>
        <dbReference type="EMBL" id="SDH07733.1"/>
    </source>
</evidence>
<reference evidence="12" key="1">
    <citation type="submission" date="2016-10" db="EMBL/GenBank/DDBJ databases">
        <authorList>
            <person name="Varghese N."/>
            <person name="Submissions S."/>
        </authorList>
    </citation>
    <scope>NUCLEOTIDE SEQUENCE [LARGE SCALE GENOMIC DNA]</scope>
    <source>
        <strain evidence="12">930I</strain>
    </source>
</reference>
<name>A0A1G7ZG37_9PROT</name>